<dbReference type="AlphaFoldDB" id="A0A7H2BCM9"/>
<gene>
    <name evidence="1" type="ORF">IDM49_09375</name>
</gene>
<proteinExistence type="predicted"/>
<protein>
    <submittedName>
        <fullName evidence="1">Uncharacterized protein</fullName>
    </submittedName>
</protein>
<dbReference type="EMBL" id="CP061539">
    <property type="protein sequence ID" value="QNV37425.1"/>
    <property type="molecule type" value="Genomic_DNA"/>
</dbReference>
<dbReference type="GeneID" id="96624450"/>
<name>A0A7H2BCM9_9MICC</name>
<dbReference type="KEGG" id="rter:IDM49_09375"/>
<keyword evidence="2" id="KW-1185">Reference proteome</keyword>
<reference evidence="1 2" key="1">
    <citation type="submission" date="2020-09" db="EMBL/GenBank/DDBJ databases">
        <title>Investigation of environmental microbes.</title>
        <authorList>
            <person name="Ou Y."/>
            <person name="Kang Q."/>
        </authorList>
    </citation>
    <scope>NUCLEOTIDE SEQUENCE [LARGE SCALE GENOMIC DNA]</scope>
    <source>
        <strain evidence="1 2">KJZ-14</strain>
    </source>
</reference>
<accession>A0A7H2BCM9</accession>
<organism evidence="1 2">
    <name type="scientific">Rothia terrae</name>
    <dbReference type="NCBI Taxonomy" id="396015"/>
    <lineage>
        <taxon>Bacteria</taxon>
        <taxon>Bacillati</taxon>
        <taxon>Actinomycetota</taxon>
        <taxon>Actinomycetes</taxon>
        <taxon>Micrococcales</taxon>
        <taxon>Micrococcaceae</taxon>
        <taxon>Rothia</taxon>
    </lineage>
</organism>
<evidence type="ECO:0000313" key="1">
    <source>
        <dbReference type="EMBL" id="QNV37425.1"/>
    </source>
</evidence>
<evidence type="ECO:0000313" key="2">
    <source>
        <dbReference type="Proteomes" id="UP000516404"/>
    </source>
</evidence>
<dbReference type="RefSeq" id="WP_190724316.1">
    <property type="nucleotide sequence ID" value="NZ_CP061539.1"/>
</dbReference>
<sequence length="480" mass="53199">MLTTSDSSYEDFLSSYSSVIGEMAAMGLAPSEAMSRFRTIFPDAPIDYLNHAISTGEWIFVGRREQPINNVMMASALWYAVAYTLDLEPDYSYTVVNIDPTIMQDVPRMLEMAQVSPESIALVMSKIGAALDYLSQHPYTMVDEATYDEMLENLPPELAEVDQDAVAWPPSRQVITDRLGNGSWSSALLRIGICPPDIDEIEPSVDPSSISEREFRNVLADFLSYCIRYDRKPAVLLYGTWSTDRDHYGKVPTVSAIRARFGSWHNGLQKGRKLINDAVSMGAGKALPVSSTKDWNTSLSIEELAAEGIGVIESAGTSAEDFSASKRWENLVNVMVSRLEELPWMQTLRIYYLSPEVVEAEEYTPFVSVLRAPSGYLCQLTPADAFENLQLTQDTDYLFAHGWSAPDESRPSWTHNFLNIHEAAHAVINAMHFSYGADQVDYYQSDDPVAAPGADVIHPGTGSIPMIVVPEPTVSIDTES</sequence>
<dbReference type="Proteomes" id="UP000516404">
    <property type="component" value="Chromosome"/>
</dbReference>